<dbReference type="GO" id="GO:0006954">
    <property type="term" value="P:inflammatory response"/>
    <property type="evidence" value="ECO:0007669"/>
    <property type="project" value="UniProtKB-UniRule"/>
</dbReference>
<feature type="transmembrane region" description="Helical" evidence="16">
    <location>
        <begin position="608"/>
        <end position="632"/>
    </location>
</feature>
<keyword evidence="10 16" id="KW-0472">Membrane</keyword>
<evidence type="ECO:0000259" key="18">
    <source>
        <dbReference type="PROSITE" id="PS50104"/>
    </source>
</evidence>
<dbReference type="PANTHER" id="PTHR24365:SF539">
    <property type="entry name" value="TOLL-LIKE RECEPTOR 1"/>
    <property type="match status" value="1"/>
</dbReference>
<dbReference type="GO" id="GO:0045087">
    <property type="term" value="P:innate immune response"/>
    <property type="evidence" value="ECO:0007669"/>
    <property type="project" value="UniProtKB-UniRule"/>
</dbReference>
<keyword evidence="12" id="KW-0325">Glycoprotein</keyword>
<sequence>MHTIRFRMNPSTHLIPFLCLLVLTAGGESANQKDMGPITCVVQTNLQLDLSKHGLVKVPSDLPWDTQYLDLSYNNITYLYKGNFGILSELCVLKISHNSLKDISPSAFQDCPRLQLLDISFNALKTIPDLPLTSLRFLDLSENLYNSYRLGESYRSLVNINSLALGSPWARSVKVTDFSPLSAAPLRSMQLGAGHEIDGYELSSFTCLLALRELTLKMSFCQKPEVLKDILQDLDKIDVNTLTLIKFVPNQCNVSRDIGKGFKGMNGLLNLTFKDTWFSSSVLTKVVFNIIQSSVQTLSFLNITFAQDTSEGVQIHSIPGYNNTVHLKVLSFDTIHHHQYNFPLISINATLFPHLTHLKFSVTGISIIPCNLISALPLLKVLDLSDNLLHDHGLWWPACSFAHVFPSLKELYLRNNKFKNLQFISNHTYEMPSLDTLDLGSNVITLRKNSWPPHLTNLALSSNVLGDAVFDHLSPFIQTLNLTQTGIMQLTQNNMSQLTALRQLFLSFNNIKSLPDDLSTPQLVELHVDQNSISTFHQRAFEGLTGLRRLKAGNNPFACNCDLYWFVTSFNKTLLIDWPLDYACYSPPDLAGMALEKYLPSRLSCDPWAQAAVAVMTILVVLTAAGAVFYAFDGAWYLQMLWVWIRVKRRSHQRAQRLGEAFEYHVFISYSQKDSQWVDTQLVPYLEGEQLKLCVHERDFTPGHWIIDNIIRCVEQSYKTLFVLSNNFVQSEWCNYELFFAQHWAMGIQQDSLVFILLEPIPADSLPKKFLKLRKLLWQQTYLEWPGENSHRQTLFWTRVKALLKVSHQSTTLERVAKEVEPELVRE</sequence>
<evidence type="ECO:0000256" key="17">
    <source>
        <dbReference type="SAM" id="SignalP"/>
    </source>
</evidence>
<dbReference type="SUPFAM" id="SSF52200">
    <property type="entry name" value="Toll/Interleukin receptor TIR domain"/>
    <property type="match status" value="1"/>
</dbReference>
<dbReference type="Ensembl" id="ENSSFOT00015010934.2">
    <property type="protein sequence ID" value="ENSSFOP00015010787.2"/>
    <property type="gene ID" value="ENSSFOG00015006988.2"/>
</dbReference>
<evidence type="ECO:0000313" key="20">
    <source>
        <dbReference type="Proteomes" id="UP000694397"/>
    </source>
</evidence>
<dbReference type="FunFam" id="3.40.50.10140:FF:000001">
    <property type="entry name" value="Toll-like receptor 2"/>
    <property type="match status" value="1"/>
</dbReference>
<dbReference type="SMART" id="SM00082">
    <property type="entry name" value="LRRCT"/>
    <property type="match status" value="1"/>
</dbReference>
<organism evidence="19 20">
    <name type="scientific">Scleropages formosus</name>
    <name type="common">Asian bonytongue</name>
    <name type="synonym">Osteoglossum formosum</name>
    <dbReference type="NCBI Taxonomy" id="113540"/>
    <lineage>
        <taxon>Eukaryota</taxon>
        <taxon>Metazoa</taxon>
        <taxon>Chordata</taxon>
        <taxon>Craniata</taxon>
        <taxon>Vertebrata</taxon>
        <taxon>Euteleostomi</taxon>
        <taxon>Actinopterygii</taxon>
        <taxon>Neopterygii</taxon>
        <taxon>Teleostei</taxon>
        <taxon>Osteoglossocephala</taxon>
        <taxon>Osteoglossomorpha</taxon>
        <taxon>Osteoglossiformes</taxon>
        <taxon>Osteoglossidae</taxon>
        <taxon>Scleropages</taxon>
    </lineage>
</organism>
<feature type="disulfide bond" evidence="15">
    <location>
        <begin position="370"/>
        <end position="399"/>
    </location>
</feature>
<keyword evidence="4" id="KW-0433">Leucine-rich repeat</keyword>
<evidence type="ECO:0000256" key="7">
    <source>
        <dbReference type="ARBA" id="ARBA00022737"/>
    </source>
</evidence>
<comment type="subcellular location">
    <subcellularLocation>
        <location evidence="1">Membrane</location>
        <topology evidence="1">Single-pass type I membrane protein</topology>
    </subcellularLocation>
</comment>
<keyword evidence="11 14" id="KW-0675">Receptor</keyword>
<accession>A0A8C9R7E9</accession>
<evidence type="ECO:0000256" key="4">
    <source>
        <dbReference type="ARBA" id="ARBA00022614"/>
    </source>
</evidence>
<dbReference type="AlphaFoldDB" id="A0A8C9R7E9"/>
<keyword evidence="20" id="KW-1185">Reference proteome</keyword>
<name>A0A8C9R7E9_SCLFO</name>
<evidence type="ECO:0000256" key="3">
    <source>
        <dbReference type="ARBA" id="ARBA00022588"/>
    </source>
</evidence>
<evidence type="ECO:0000256" key="9">
    <source>
        <dbReference type="ARBA" id="ARBA00022989"/>
    </source>
</evidence>
<dbReference type="InterPro" id="IPR017241">
    <property type="entry name" value="Toll-like_receptor"/>
</dbReference>
<evidence type="ECO:0000256" key="12">
    <source>
        <dbReference type="ARBA" id="ARBA00023180"/>
    </source>
</evidence>
<dbReference type="Pfam" id="PF01582">
    <property type="entry name" value="TIR"/>
    <property type="match status" value="1"/>
</dbReference>
<keyword evidence="15" id="KW-1015">Disulfide bond</keyword>
<dbReference type="InterPro" id="IPR003591">
    <property type="entry name" value="Leu-rich_rpt_typical-subtyp"/>
</dbReference>
<evidence type="ECO:0000256" key="1">
    <source>
        <dbReference type="ARBA" id="ARBA00004479"/>
    </source>
</evidence>
<evidence type="ECO:0000256" key="10">
    <source>
        <dbReference type="ARBA" id="ARBA00023136"/>
    </source>
</evidence>
<evidence type="ECO:0000256" key="11">
    <source>
        <dbReference type="ARBA" id="ARBA00023170"/>
    </source>
</evidence>
<evidence type="ECO:0000256" key="14">
    <source>
        <dbReference type="PIRNR" id="PIRNR037595"/>
    </source>
</evidence>
<dbReference type="InterPro" id="IPR032675">
    <property type="entry name" value="LRR_dom_sf"/>
</dbReference>
<dbReference type="GO" id="GO:0002224">
    <property type="term" value="P:toll-like receptor signaling pathway"/>
    <property type="evidence" value="ECO:0007669"/>
    <property type="project" value="InterPro"/>
</dbReference>
<keyword evidence="7" id="KW-0677">Repeat</keyword>
<evidence type="ECO:0000256" key="5">
    <source>
        <dbReference type="ARBA" id="ARBA00022692"/>
    </source>
</evidence>
<dbReference type="InterPro" id="IPR001611">
    <property type="entry name" value="Leu-rich_rpt"/>
</dbReference>
<dbReference type="GeneTree" id="ENSGT00940000162201"/>
<dbReference type="OrthoDB" id="1081807at2759"/>
<evidence type="ECO:0000256" key="8">
    <source>
        <dbReference type="ARBA" id="ARBA00022859"/>
    </source>
</evidence>
<reference evidence="19" key="2">
    <citation type="submission" date="2025-08" db="UniProtKB">
        <authorList>
            <consortium name="Ensembl"/>
        </authorList>
    </citation>
    <scope>IDENTIFICATION</scope>
</reference>
<dbReference type="PROSITE" id="PS50104">
    <property type="entry name" value="TIR"/>
    <property type="match status" value="1"/>
</dbReference>
<dbReference type="Pfam" id="PF13855">
    <property type="entry name" value="LRR_8"/>
    <property type="match status" value="2"/>
</dbReference>
<evidence type="ECO:0000256" key="15">
    <source>
        <dbReference type="PIRSR" id="PIRSR037595-2"/>
    </source>
</evidence>
<evidence type="ECO:0000256" key="13">
    <source>
        <dbReference type="ARBA" id="ARBA00023198"/>
    </source>
</evidence>
<reference evidence="19 20" key="1">
    <citation type="submission" date="2019-04" db="EMBL/GenBank/DDBJ databases">
        <authorList>
            <consortium name="Wellcome Sanger Institute Data Sharing"/>
        </authorList>
    </citation>
    <scope>NUCLEOTIDE SEQUENCE [LARGE SCALE GENOMIC DNA]</scope>
</reference>
<keyword evidence="6 17" id="KW-0732">Signal</keyword>
<dbReference type="InterPro" id="IPR035897">
    <property type="entry name" value="Toll_tir_struct_dom_sf"/>
</dbReference>
<feature type="chain" id="PRO_5034012240" description="TIR domain-containing protein" evidence="17">
    <location>
        <begin position="30"/>
        <end position="827"/>
    </location>
</feature>
<dbReference type="SUPFAM" id="SSF52058">
    <property type="entry name" value="L domain-like"/>
    <property type="match status" value="2"/>
</dbReference>
<keyword evidence="13 14" id="KW-0395">Inflammatory response</keyword>
<dbReference type="GO" id="GO:0004888">
    <property type="term" value="F:transmembrane signaling receptor activity"/>
    <property type="evidence" value="ECO:0007669"/>
    <property type="project" value="InterPro"/>
</dbReference>
<comment type="similarity">
    <text evidence="2 14">Belongs to the Toll-like receptor family.</text>
</comment>
<keyword evidence="8 14" id="KW-0391">Immunity</keyword>
<dbReference type="SMART" id="SM00369">
    <property type="entry name" value="LRR_TYP"/>
    <property type="match status" value="7"/>
</dbReference>
<keyword evidence="9 16" id="KW-1133">Transmembrane helix</keyword>
<evidence type="ECO:0000256" key="6">
    <source>
        <dbReference type="ARBA" id="ARBA00022729"/>
    </source>
</evidence>
<protein>
    <recommendedName>
        <fullName evidence="18">TIR domain-containing protein</fullName>
    </recommendedName>
</protein>
<feature type="domain" description="TIR" evidence="18">
    <location>
        <begin position="662"/>
        <end position="804"/>
    </location>
</feature>
<evidence type="ECO:0000256" key="2">
    <source>
        <dbReference type="ARBA" id="ARBA00009634"/>
    </source>
</evidence>
<reference evidence="19" key="3">
    <citation type="submission" date="2025-09" db="UniProtKB">
        <authorList>
            <consortium name="Ensembl"/>
        </authorList>
    </citation>
    <scope>IDENTIFICATION</scope>
</reference>
<dbReference type="PIRSF" id="PIRSF037595">
    <property type="entry name" value="Toll-like_receptor"/>
    <property type="match status" value="1"/>
</dbReference>
<evidence type="ECO:0000256" key="16">
    <source>
        <dbReference type="SAM" id="Phobius"/>
    </source>
</evidence>
<keyword evidence="5 16" id="KW-0812">Transmembrane</keyword>
<dbReference type="InterPro" id="IPR000157">
    <property type="entry name" value="TIR_dom"/>
</dbReference>
<dbReference type="GO" id="GO:0005886">
    <property type="term" value="C:plasma membrane"/>
    <property type="evidence" value="ECO:0007669"/>
    <property type="project" value="TreeGrafter"/>
</dbReference>
<dbReference type="PROSITE" id="PS51450">
    <property type="entry name" value="LRR"/>
    <property type="match status" value="4"/>
</dbReference>
<dbReference type="PANTHER" id="PTHR24365">
    <property type="entry name" value="TOLL-LIKE RECEPTOR"/>
    <property type="match status" value="1"/>
</dbReference>
<dbReference type="Gene3D" id="3.40.50.10140">
    <property type="entry name" value="Toll/interleukin-1 receptor homology (TIR) domain"/>
    <property type="match status" value="1"/>
</dbReference>
<dbReference type="Proteomes" id="UP000694397">
    <property type="component" value="Chromosome 5"/>
</dbReference>
<proteinExistence type="inferred from homology"/>
<dbReference type="InterPro" id="IPR000483">
    <property type="entry name" value="Cys-rich_flank_reg_C"/>
</dbReference>
<keyword evidence="3 14" id="KW-0399">Innate immunity</keyword>
<evidence type="ECO:0000313" key="19">
    <source>
        <dbReference type="Ensembl" id="ENSSFOP00015010787.2"/>
    </source>
</evidence>
<dbReference type="Gene3D" id="3.80.10.10">
    <property type="entry name" value="Ribonuclease Inhibitor"/>
    <property type="match status" value="1"/>
</dbReference>
<dbReference type="SMART" id="SM00255">
    <property type="entry name" value="TIR"/>
    <property type="match status" value="1"/>
</dbReference>
<feature type="signal peptide" evidence="17">
    <location>
        <begin position="1"/>
        <end position="29"/>
    </location>
</feature>